<evidence type="ECO:0000313" key="3">
    <source>
        <dbReference type="Proteomes" id="UP000230463"/>
    </source>
</evidence>
<dbReference type="InterPro" id="IPR036465">
    <property type="entry name" value="vWFA_dom_sf"/>
</dbReference>
<evidence type="ECO:0000313" key="2">
    <source>
        <dbReference type="EMBL" id="PIT62699.1"/>
    </source>
</evidence>
<gene>
    <name evidence="2" type="ORF">BHC57_00735</name>
</gene>
<feature type="domain" description="VWFA" evidence="1">
    <location>
        <begin position="3"/>
        <end position="95"/>
    </location>
</feature>
<sequence>MYGSDRLDSLKHSLKLLVNKLRPLNKASIVSYAGSAGVVLEPTSGGNKAKILAATDKFEARGSTAGGEELKLAYKMTEHSKINSGINRKLLVTDGDFNVGISSDEELKAFVTTEKE</sequence>
<organism evidence="2 3">
    <name type="scientific">Snodgrassella alvi</name>
    <dbReference type="NCBI Taxonomy" id="1196083"/>
    <lineage>
        <taxon>Bacteria</taxon>
        <taxon>Pseudomonadati</taxon>
        <taxon>Pseudomonadota</taxon>
        <taxon>Betaproteobacteria</taxon>
        <taxon>Neisseriales</taxon>
        <taxon>Neisseriaceae</taxon>
        <taxon>Snodgrassella</taxon>
    </lineage>
</organism>
<dbReference type="Pfam" id="PF13519">
    <property type="entry name" value="VWA_2"/>
    <property type="match status" value="1"/>
</dbReference>
<dbReference type="Proteomes" id="UP000230463">
    <property type="component" value="Unassembled WGS sequence"/>
</dbReference>
<dbReference type="SUPFAM" id="SSF53300">
    <property type="entry name" value="vWA-like"/>
    <property type="match status" value="1"/>
</dbReference>
<evidence type="ECO:0000259" key="1">
    <source>
        <dbReference type="Pfam" id="PF13519"/>
    </source>
</evidence>
<dbReference type="AlphaFoldDB" id="A0A855GAI5"/>
<proteinExistence type="predicted"/>
<accession>A0A855GAI5</accession>
<dbReference type="RefSeq" id="WP_100123100.1">
    <property type="nucleotide sequence ID" value="NZ_MEIU01000003.1"/>
</dbReference>
<dbReference type="Gene3D" id="3.40.50.410">
    <property type="entry name" value="von Willebrand factor, type A domain"/>
    <property type="match status" value="1"/>
</dbReference>
<reference evidence="2 3" key="1">
    <citation type="journal article" date="2017" name="MBio">
        <title>Type VI secretion-mediated competition in the bee gut microbiome.</title>
        <authorList>
            <person name="Steele M.I."/>
            <person name="Kwong W.K."/>
            <person name="Powell J.E."/>
            <person name="Whiteley M."/>
            <person name="Moran N.A."/>
        </authorList>
    </citation>
    <scope>NUCLEOTIDE SEQUENCE [LARGE SCALE GENOMIC DNA]</scope>
    <source>
        <strain evidence="2 3">HK3</strain>
    </source>
</reference>
<comment type="caution">
    <text evidence="2">The sequence shown here is derived from an EMBL/GenBank/DDBJ whole genome shotgun (WGS) entry which is preliminary data.</text>
</comment>
<dbReference type="InterPro" id="IPR002035">
    <property type="entry name" value="VWF_A"/>
</dbReference>
<protein>
    <recommendedName>
        <fullName evidence="1">VWFA domain-containing protein</fullName>
    </recommendedName>
</protein>
<dbReference type="EMBL" id="MEIU01000003">
    <property type="protein sequence ID" value="PIT62699.1"/>
    <property type="molecule type" value="Genomic_DNA"/>
</dbReference>
<name>A0A855GAI5_9NEIS</name>